<proteinExistence type="predicted"/>
<reference evidence="1" key="1">
    <citation type="submission" date="2021-02" db="EMBL/GenBank/DDBJ databases">
        <title>Skermanella TT6 skin isolate.</title>
        <authorList>
            <person name="Lee K."/>
            <person name="Ganzorig M."/>
        </authorList>
    </citation>
    <scope>NUCLEOTIDE SEQUENCE</scope>
    <source>
        <strain evidence="1">TT6</strain>
    </source>
</reference>
<sequence length="96" mass="10231">MALAGALMLTACAYPNTTVRTLEEKPQLAFANASPTAMLFVNGVLIGPAADYDGKKSTLQVGTGTHTVEVRENDRAIYSERIYLGSDAIKTISLPK</sequence>
<name>A0ABX7B377_9PROT</name>
<accession>A0ABX7B377</accession>
<keyword evidence="2" id="KW-1185">Reference proteome</keyword>
<dbReference type="Proteomes" id="UP000595197">
    <property type="component" value="Chromosome"/>
</dbReference>
<protein>
    <submittedName>
        <fullName evidence="1">DUF4397 domain-containing protein</fullName>
    </submittedName>
</protein>
<evidence type="ECO:0000313" key="1">
    <source>
        <dbReference type="EMBL" id="QQP88632.1"/>
    </source>
</evidence>
<dbReference type="RefSeq" id="WP_201073814.1">
    <property type="nucleotide sequence ID" value="NZ_CP067420.1"/>
</dbReference>
<gene>
    <name evidence="1" type="ORF">IGS68_21815</name>
</gene>
<organism evidence="1 2">
    <name type="scientific">Skermanella cutis</name>
    <dbReference type="NCBI Taxonomy" id="2775420"/>
    <lineage>
        <taxon>Bacteria</taxon>
        <taxon>Pseudomonadati</taxon>
        <taxon>Pseudomonadota</taxon>
        <taxon>Alphaproteobacteria</taxon>
        <taxon>Rhodospirillales</taxon>
        <taxon>Azospirillaceae</taxon>
        <taxon>Skermanella</taxon>
    </lineage>
</organism>
<evidence type="ECO:0000313" key="2">
    <source>
        <dbReference type="Proteomes" id="UP000595197"/>
    </source>
</evidence>
<dbReference type="EMBL" id="CP067420">
    <property type="protein sequence ID" value="QQP88632.1"/>
    <property type="molecule type" value="Genomic_DNA"/>
</dbReference>